<name>A0A8K0S298_9HYPO</name>
<organism evidence="1 2">
    <name type="scientific">Fusarium tricinctum</name>
    <dbReference type="NCBI Taxonomy" id="61284"/>
    <lineage>
        <taxon>Eukaryota</taxon>
        <taxon>Fungi</taxon>
        <taxon>Dikarya</taxon>
        <taxon>Ascomycota</taxon>
        <taxon>Pezizomycotina</taxon>
        <taxon>Sordariomycetes</taxon>
        <taxon>Hypocreomycetidae</taxon>
        <taxon>Hypocreales</taxon>
        <taxon>Nectriaceae</taxon>
        <taxon>Fusarium</taxon>
        <taxon>Fusarium tricinctum species complex</taxon>
    </lineage>
</organism>
<evidence type="ECO:0000313" key="1">
    <source>
        <dbReference type="EMBL" id="KAH7251780.1"/>
    </source>
</evidence>
<reference evidence="1" key="1">
    <citation type="journal article" date="2021" name="Nat. Commun.">
        <title>Genetic determinants of endophytism in the Arabidopsis root mycobiome.</title>
        <authorList>
            <person name="Mesny F."/>
            <person name="Miyauchi S."/>
            <person name="Thiergart T."/>
            <person name="Pickel B."/>
            <person name="Atanasova L."/>
            <person name="Karlsson M."/>
            <person name="Huettel B."/>
            <person name="Barry K.W."/>
            <person name="Haridas S."/>
            <person name="Chen C."/>
            <person name="Bauer D."/>
            <person name="Andreopoulos W."/>
            <person name="Pangilinan J."/>
            <person name="LaButti K."/>
            <person name="Riley R."/>
            <person name="Lipzen A."/>
            <person name="Clum A."/>
            <person name="Drula E."/>
            <person name="Henrissat B."/>
            <person name="Kohler A."/>
            <person name="Grigoriev I.V."/>
            <person name="Martin F.M."/>
            <person name="Hacquard S."/>
        </authorList>
    </citation>
    <scope>NUCLEOTIDE SEQUENCE</scope>
    <source>
        <strain evidence="1">MPI-SDFR-AT-0068</strain>
    </source>
</reference>
<accession>A0A8K0S298</accession>
<protein>
    <submittedName>
        <fullName evidence="1">Uncharacterized protein</fullName>
    </submittedName>
</protein>
<proteinExistence type="predicted"/>
<comment type="caution">
    <text evidence="1">The sequence shown here is derived from an EMBL/GenBank/DDBJ whole genome shotgun (WGS) entry which is preliminary data.</text>
</comment>
<dbReference type="Proteomes" id="UP000813427">
    <property type="component" value="Unassembled WGS sequence"/>
</dbReference>
<evidence type="ECO:0000313" key="2">
    <source>
        <dbReference type="Proteomes" id="UP000813427"/>
    </source>
</evidence>
<dbReference type="OrthoDB" id="4966559at2759"/>
<sequence length="191" mass="21197">MASANPIQKQFEQDMRAAVPGLPDLSQKGLNRELPLAQAQHWMPRSQKLHQEWLTTTGGTAELSDSAPGRRDDHLRIVLLQEFSLPGVPVEDGSLDDFLHRHTFGKANDFAVDRRTLPISPQDSEVGALCVKVDAEEGLRPSPATKVELLVFSQFALPGGYGQVLCEHTNRYGDLRQLLLDRHGELDEIVV</sequence>
<gene>
    <name evidence="1" type="ORF">BKA59DRAFT_509890</name>
</gene>
<keyword evidence="2" id="KW-1185">Reference proteome</keyword>
<dbReference type="AlphaFoldDB" id="A0A8K0S298"/>
<dbReference type="EMBL" id="JAGPXF010000003">
    <property type="protein sequence ID" value="KAH7251780.1"/>
    <property type="molecule type" value="Genomic_DNA"/>
</dbReference>